<accession>A0ABV1UIR7</accession>
<keyword evidence="2" id="KW-0472">Membrane</keyword>
<protein>
    <submittedName>
        <fullName evidence="4">PQQ-binding-like beta-propeller repeat protein</fullName>
    </submittedName>
</protein>
<dbReference type="SMART" id="SM00564">
    <property type="entry name" value="PQQ"/>
    <property type="match status" value="6"/>
</dbReference>
<feature type="region of interest" description="Disordered" evidence="1">
    <location>
        <begin position="229"/>
        <end position="270"/>
    </location>
</feature>
<evidence type="ECO:0000313" key="4">
    <source>
        <dbReference type="EMBL" id="MER6433185.1"/>
    </source>
</evidence>
<dbReference type="Proteomes" id="UP001470023">
    <property type="component" value="Unassembled WGS sequence"/>
</dbReference>
<dbReference type="PANTHER" id="PTHR34512:SF30">
    <property type="entry name" value="OUTER MEMBRANE PROTEIN ASSEMBLY FACTOR BAMB"/>
    <property type="match status" value="1"/>
</dbReference>
<dbReference type="Gene3D" id="2.130.10.10">
    <property type="entry name" value="YVTN repeat-like/Quinoprotein amine dehydrogenase"/>
    <property type="match status" value="1"/>
</dbReference>
<reference evidence="4 5" key="1">
    <citation type="submission" date="2024-06" db="EMBL/GenBank/DDBJ databases">
        <title>The Natural Products Discovery Center: Release of the First 8490 Sequenced Strains for Exploring Actinobacteria Biosynthetic Diversity.</title>
        <authorList>
            <person name="Kalkreuter E."/>
            <person name="Kautsar S.A."/>
            <person name="Yang D."/>
            <person name="Bader C.D."/>
            <person name="Teijaro C.N."/>
            <person name="Fluegel L."/>
            <person name="Davis C.M."/>
            <person name="Simpson J.R."/>
            <person name="Lauterbach L."/>
            <person name="Steele A.D."/>
            <person name="Gui C."/>
            <person name="Meng S."/>
            <person name="Li G."/>
            <person name="Viehrig K."/>
            <person name="Ye F."/>
            <person name="Su P."/>
            <person name="Kiefer A.F."/>
            <person name="Nichols A."/>
            <person name="Cepeda A.J."/>
            <person name="Yan W."/>
            <person name="Fan B."/>
            <person name="Jiang Y."/>
            <person name="Adhikari A."/>
            <person name="Zheng C.-J."/>
            <person name="Schuster L."/>
            <person name="Cowan T.M."/>
            <person name="Smanski M.J."/>
            <person name="Chevrette M.G."/>
            <person name="De Carvalho L.P.S."/>
            <person name="Shen B."/>
        </authorList>
    </citation>
    <scope>NUCLEOTIDE SEQUENCE [LARGE SCALE GENOMIC DNA]</scope>
    <source>
        <strain evidence="4 5">NPDC001166</strain>
    </source>
</reference>
<dbReference type="SUPFAM" id="SSF50998">
    <property type="entry name" value="Quinoprotein alcohol dehydrogenase-like"/>
    <property type="match status" value="1"/>
</dbReference>
<feature type="transmembrane region" description="Helical" evidence="2">
    <location>
        <begin position="476"/>
        <end position="501"/>
    </location>
</feature>
<keyword evidence="2" id="KW-0812">Transmembrane</keyword>
<sequence length="847" mass="93841">MDFAALLRAEFFDRLEQLGILTADITKALGKGFSGATLSRFRNGERVPDRDKLYRLLAYVEEIAGQPLPDEARAHVLERYYAALQATNASLHQHYRLLDERDDSLRKRDRAVSEQRELRAQLTRCEEELANSRLRLATVEREAAQAAEEARAVRAREQEAEDEINRLSQLHEVLSTSARKARQRQKSAQREVERLHDLLVQQDLHHSRAEDALTQENAQLREELDAALARAEEQAGQSQRARDELDGVRQQLKEAEERNRQLADSNTVVRRSQTQLSGLLASARHQEKAARKRLESAQQKVAALEGQRLVAERKVADLEERLIAAYRSRDVLLEQPEAPGAAVAAAEEVVDGAWEALGKEIARIERKTVVPGEGTTPSPPGDVPRQAQAAVHAPSVPPQLEPSEPAEASPPPRGQGATQDPSKRRRDQPVDGKRKPPVWTRSGTGEDRPAGEGVLSRPQPRPAPERQADAIRPREVAGIVASWLAAVAGLVALAMFLAWLFPDDSTTEQTDSMEAKAHAQWRAQLPRPLSGMPISSDGVVTVPAYFGAVYGFDTKSGKKLWEVKTKDYGNGRVAATGEKLFFADGQYLRSLDVRTGKPRWKYHTAVNESVVANNEAVFSSWGGIVQAYRASDGKRLWSTTLEDHWDGPNNTNTEMAATEDTLYLQGADGDLRTMNIATGKPGWKKKLGADSARTGVLQISGKLIVSTKDAIMALDAKTGKELWKSSGKIGGLNIVSDGHTLYYESYTAASHYLWAVDINSGKQKWHKTWNNNKTWLNPQGNIAASSDRIYYQDGDYQLIALDAATGDVLQNYSQENNIIGFLLATKYGVYTAEYNHTLSYFPAKVFG</sequence>
<proteinExistence type="predicted"/>
<gene>
    <name evidence="4" type="ORF">ABT272_36500</name>
</gene>
<dbReference type="EMBL" id="JBEPAZ010000054">
    <property type="protein sequence ID" value="MER6433185.1"/>
    <property type="molecule type" value="Genomic_DNA"/>
</dbReference>
<dbReference type="PANTHER" id="PTHR34512">
    <property type="entry name" value="CELL SURFACE PROTEIN"/>
    <property type="match status" value="1"/>
</dbReference>
<dbReference type="InterPro" id="IPR015943">
    <property type="entry name" value="WD40/YVTN_repeat-like_dom_sf"/>
</dbReference>
<dbReference type="InterPro" id="IPR011047">
    <property type="entry name" value="Quinoprotein_ADH-like_sf"/>
</dbReference>
<keyword evidence="2" id="KW-1133">Transmembrane helix</keyword>
<comment type="caution">
    <text evidence="4">The sequence shown here is derived from an EMBL/GenBank/DDBJ whole genome shotgun (WGS) entry which is preliminary data.</text>
</comment>
<evidence type="ECO:0000313" key="5">
    <source>
        <dbReference type="Proteomes" id="UP001470023"/>
    </source>
</evidence>
<evidence type="ECO:0000256" key="1">
    <source>
        <dbReference type="SAM" id="MobiDB-lite"/>
    </source>
</evidence>
<feature type="domain" description="Pyrrolo-quinoline quinone repeat" evidence="3">
    <location>
        <begin position="703"/>
        <end position="814"/>
    </location>
</feature>
<evidence type="ECO:0000259" key="3">
    <source>
        <dbReference type="Pfam" id="PF13360"/>
    </source>
</evidence>
<feature type="domain" description="Pyrrolo-quinoline quinone repeat" evidence="3">
    <location>
        <begin position="547"/>
        <end position="692"/>
    </location>
</feature>
<dbReference type="RefSeq" id="WP_352065441.1">
    <property type="nucleotide sequence ID" value="NZ_JBEPAZ010000054.1"/>
</dbReference>
<keyword evidence="5" id="KW-1185">Reference proteome</keyword>
<organism evidence="4 5">
    <name type="scientific">Streptomyces sp. 900105245</name>
    <dbReference type="NCBI Taxonomy" id="3154379"/>
    <lineage>
        <taxon>Bacteria</taxon>
        <taxon>Bacillati</taxon>
        <taxon>Actinomycetota</taxon>
        <taxon>Actinomycetes</taxon>
        <taxon>Kitasatosporales</taxon>
        <taxon>Streptomycetaceae</taxon>
        <taxon>Streptomyces</taxon>
    </lineage>
</organism>
<evidence type="ECO:0000256" key="2">
    <source>
        <dbReference type="SAM" id="Phobius"/>
    </source>
</evidence>
<dbReference type="InterPro" id="IPR018391">
    <property type="entry name" value="PQQ_b-propeller_rpt"/>
</dbReference>
<dbReference type="Gene3D" id="2.40.128.630">
    <property type="match status" value="1"/>
</dbReference>
<dbReference type="InterPro" id="IPR002372">
    <property type="entry name" value="PQQ_rpt_dom"/>
</dbReference>
<feature type="compositionally biased region" description="Basic and acidic residues" evidence="1">
    <location>
        <begin position="240"/>
        <end position="261"/>
    </location>
</feature>
<name>A0ABV1UIR7_9ACTN</name>
<dbReference type="Pfam" id="PF13360">
    <property type="entry name" value="PQQ_2"/>
    <property type="match status" value="2"/>
</dbReference>
<feature type="region of interest" description="Disordered" evidence="1">
    <location>
        <begin position="367"/>
        <end position="469"/>
    </location>
</feature>